<dbReference type="InterPro" id="IPR008868">
    <property type="entry name" value="TniB"/>
</dbReference>
<reference evidence="3" key="1">
    <citation type="submission" date="2018-06" db="EMBL/GenBank/DDBJ databases">
        <title>Complete genome of Pseudomonas insecticola strain QZS01.</title>
        <authorList>
            <person name="Wang J."/>
            <person name="Su Q."/>
        </authorList>
    </citation>
    <scope>NUCLEOTIDE SEQUENCE [LARGE SCALE GENOMIC DNA]</scope>
    <source>
        <strain evidence="3">QZS01</strain>
    </source>
</reference>
<evidence type="ECO:0000313" key="2">
    <source>
        <dbReference type="EMBL" id="AZS51522.1"/>
    </source>
</evidence>
<dbReference type="Pfam" id="PF05621">
    <property type="entry name" value="TniB"/>
    <property type="match status" value="1"/>
</dbReference>
<dbReference type="SUPFAM" id="SSF52540">
    <property type="entry name" value="P-loop containing nucleoside triphosphate hydrolases"/>
    <property type="match status" value="1"/>
</dbReference>
<gene>
    <name evidence="2" type="ORF">DM558_12415</name>
</gene>
<evidence type="ECO:0000313" key="3">
    <source>
        <dbReference type="Proteomes" id="UP000273143"/>
    </source>
</evidence>
<evidence type="ECO:0000259" key="1">
    <source>
        <dbReference type="SMART" id="SM00382"/>
    </source>
</evidence>
<keyword evidence="3" id="KW-1185">Reference proteome</keyword>
<dbReference type="Gene3D" id="3.40.50.300">
    <property type="entry name" value="P-loop containing nucleotide triphosphate hydrolases"/>
    <property type="match status" value="1"/>
</dbReference>
<dbReference type="InterPro" id="IPR003593">
    <property type="entry name" value="AAA+_ATPase"/>
</dbReference>
<dbReference type="SMART" id="SM00382">
    <property type="entry name" value="AAA"/>
    <property type="match status" value="1"/>
</dbReference>
<dbReference type="PANTHER" id="PTHR35894">
    <property type="entry name" value="GENERAL SECRETION PATHWAY PROTEIN A-RELATED"/>
    <property type="match status" value="1"/>
</dbReference>
<dbReference type="InterPro" id="IPR027417">
    <property type="entry name" value="P-loop_NTPase"/>
</dbReference>
<sequence>MKDQACNLFNTIARVKQLVIRHPQFEQAYQQIITAYNMNCQVGIPQHLVCVGGAGTGKSTLTQELEKAHPRIEQSGNTIISVLVIGTPAMPTVKNLAEAVLVKLGDPLFSKGSAIDKTNRIEVLFKQCHVKLVVFDELQHFIDQGKTHNTLKVADWLKTVIDKTKVSTVLMGLERSEQILQVNEQLRRRFSRRIDLKPFALDEVADWQYFIGILKKIDQEIALPKPLELTDKSLIRCIHFATNGIIDYIVKLLLGAYEVAYENNLLGIDQYCLEVAFTKRIWVHGIGHLNPFNNAFKWQRLDKRGMPFHKASINILEVK</sequence>
<dbReference type="InterPro" id="IPR052026">
    <property type="entry name" value="ExeA_AAA_ATPase_DNA-bind"/>
</dbReference>
<dbReference type="RefSeq" id="WP_127164272.1">
    <property type="nucleotide sequence ID" value="NZ_CP029822.1"/>
</dbReference>
<proteinExistence type="predicted"/>
<name>A0A3Q9JK77_9GAMM</name>
<accession>A0A3Q9JK77</accession>
<dbReference type="PANTHER" id="PTHR35894:SF1">
    <property type="entry name" value="PHOSPHORIBULOKINASE _ URIDINE KINASE FAMILY"/>
    <property type="match status" value="1"/>
</dbReference>
<dbReference type="EMBL" id="CP029822">
    <property type="protein sequence ID" value="AZS51522.1"/>
    <property type="molecule type" value="Genomic_DNA"/>
</dbReference>
<dbReference type="Proteomes" id="UP000273143">
    <property type="component" value="Chromosome"/>
</dbReference>
<feature type="domain" description="AAA+ ATPase" evidence="1">
    <location>
        <begin position="45"/>
        <end position="200"/>
    </location>
</feature>
<protein>
    <submittedName>
        <fullName evidence="2">DUF2075 domain-containing protein</fullName>
    </submittedName>
</protein>
<dbReference type="KEGG" id="emo:DM558_12415"/>
<organism evidence="2 3">
    <name type="scientific">Entomomonas moraniae</name>
    <dbReference type="NCBI Taxonomy" id="2213226"/>
    <lineage>
        <taxon>Bacteria</taxon>
        <taxon>Pseudomonadati</taxon>
        <taxon>Pseudomonadota</taxon>
        <taxon>Gammaproteobacteria</taxon>
        <taxon>Pseudomonadales</taxon>
        <taxon>Pseudomonadaceae</taxon>
        <taxon>Entomomonas</taxon>
    </lineage>
</organism>
<dbReference type="AlphaFoldDB" id="A0A3Q9JK77"/>